<dbReference type="Gene3D" id="3.20.20.210">
    <property type="match status" value="1"/>
</dbReference>
<feature type="binding site" evidence="8">
    <location>
        <begin position="26"/>
        <end position="30"/>
    </location>
    <ligand>
        <name>substrate</name>
    </ligand>
</feature>
<comment type="similarity">
    <text evidence="2 8 10">Belongs to the uroporphyrinogen decarboxylase family.</text>
</comment>
<feature type="binding site" evidence="8">
    <location>
        <position position="76"/>
    </location>
    <ligand>
        <name>substrate</name>
    </ligand>
</feature>
<evidence type="ECO:0000256" key="6">
    <source>
        <dbReference type="ARBA" id="ARBA00023239"/>
    </source>
</evidence>
<feature type="domain" description="Uroporphyrinogen decarboxylase (URO-D)" evidence="12">
    <location>
        <begin position="140"/>
        <end position="156"/>
    </location>
</feature>
<comment type="catalytic activity">
    <reaction evidence="8 9">
        <text>uroporphyrinogen III + 4 H(+) = coproporphyrinogen III + 4 CO2</text>
        <dbReference type="Rhea" id="RHEA:19865"/>
        <dbReference type="ChEBI" id="CHEBI:15378"/>
        <dbReference type="ChEBI" id="CHEBI:16526"/>
        <dbReference type="ChEBI" id="CHEBI:57308"/>
        <dbReference type="ChEBI" id="CHEBI:57309"/>
        <dbReference type="EC" id="4.1.1.37"/>
    </reaction>
</comment>
<dbReference type="RefSeq" id="WP_112745683.1">
    <property type="nucleotide sequence ID" value="NZ_QMFY01000001.1"/>
</dbReference>
<dbReference type="FunFam" id="3.20.20.210:FF:000007">
    <property type="entry name" value="Uroporphyrinogen decarboxylase"/>
    <property type="match status" value="1"/>
</dbReference>
<dbReference type="PANTHER" id="PTHR21091">
    <property type="entry name" value="METHYLTETRAHYDROFOLATE:HOMOCYSTEINE METHYLTRANSFERASE RELATED"/>
    <property type="match status" value="1"/>
</dbReference>
<accession>A0A364YAZ9</accession>
<evidence type="ECO:0000256" key="2">
    <source>
        <dbReference type="ARBA" id="ARBA00009935"/>
    </source>
</evidence>
<comment type="subunit">
    <text evidence="8">Homodimer.</text>
</comment>
<dbReference type="SUPFAM" id="SSF51726">
    <property type="entry name" value="UROD/MetE-like"/>
    <property type="match status" value="1"/>
</dbReference>
<comment type="caution">
    <text evidence="8">Lacks conserved residue(s) required for the propagation of feature annotation.</text>
</comment>
<comment type="subcellular location">
    <subcellularLocation>
        <location evidence="8">Cytoplasm</location>
    </subcellularLocation>
</comment>
<dbReference type="GO" id="GO:0004853">
    <property type="term" value="F:uroporphyrinogen decarboxylase activity"/>
    <property type="evidence" value="ECO:0007669"/>
    <property type="project" value="UniProtKB-UniRule"/>
</dbReference>
<comment type="caution">
    <text evidence="13">The sequence shown here is derived from an EMBL/GenBank/DDBJ whole genome shotgun (WGS) entry which is preliminary data.</text>
</comment>
<evidence type="ECO:0000259" key="11">
    <source>
        <dbReference type="PROSITE" id="PS00906"/>
    </source>
</evidence>
<dbReference type="InterPro" id="IPR006361">
    <property type="entry name" value="Uroporphyrinogen_deCO2ase_HemE"/>
</dbReference>
<dbReference type="Proteomes" id="UP000251889">
    <property type="component" value="Unassembled WGS sequence"/>
</dbReference>
<protein>
    <recommendedName>
        <fullName evidence="3 8">Uroporphyrinogen decarboxylase</fullName>
        <shortName evidence="8">UPD</shortName>
        <shortName evidence="8">URO-D</shortName>
        <ecNumber evidence="3 8">4.1.1.37</ecNumber>
    </recommendedName>
</protein>
<feature type="binding site" evidence="8">
    <location>
        <position position="207"/>
    </location>
    <ligand>
        <name>substrate</name>
    </ligand>
</feature>
<dbReference type="GO" id="GO:0005829">
    <property type="term" value="C:cytosol"/>
    <property type="evidence" value="ECO:0007669"/>
    <property type="project" value="TreeGrafter"/>
</dbReference>
<keyword evidence="14" id="KW-1185">Reference proteome</keyword>
<dbReference type="InterPro" id="IPR000257">
    <property type="entry name" value="Uroporphyrinogen_deCOase"/>
</dbReference>
<comment type="function">
    <text evidence="8">Catalyzes the decarboxylation of four acetate groups of uroporphyrinogen-III to yield coproporphyrinogen-III.</text>
</comment>
<dbReference type="OrthoDB" id="9806656at2"/>
<dbReference type="Pfam" id="PF01208">
    <property type="entry name" value="URO-D"/>
    <property type="match status" value="1"/>
</dbReference>
<dbReference type="PROSITE" id="PS00907">
    <property type="entry name" value="UROD_2"/>
    <property type="match status" value="1"/>
</dbReference>
<evidence type="ECO:0000256" key="7">
    <source>
        <dbReference type="ARBA" id="ARBA00023244"/>
    </source>
</evidence>
<dbReference type="PANTHER" id="PTHR21091:SF169">
    <property type="entry name" value="UROPORPHYRINOGEN DECARBOXYLASE"/>
    <property type="match status" value="1"/>
</dbReference>
<dbReference type="GO" id="GO:0006782">
    <property type="term" value="P:protoporphyrinogen IX biosynthetic process"/>
    <property type="evidence" value="ECO:0007669"/>
    <property type="project" value="UniProtKB-UniRule"/>
</dbReference>
<dbReference type="InterPro" id="IPR038071">
    <property type="entry name" value="UROD/MetE-like_sf"/>
</dbReference>
<dbReference type="UniPathway" id="UPA00251">
    <property type="reaction ID" value="UER00321"/>
</dbReference>
<proteinExistence type="inferred from homology"/>
<sequence length="340" mass="37743">MQLKNDLFLRAALGQDTARTPVWLMRQAGRVLPEYRKVRASIKDFKALVKNPALATEVTIQPVDILGVDAAIIFSDILVIPEAMGLNYEMEESKGPVFPNKISGPQDLKSIHVSQPEELQYVLDAIKLTKQELNGRVPLIGFAGAPWTIFSYMIEGRGSKTFSAAKKTLYSQPEFAHTLLDMITQSTILYLKAQVKAGADLVQIFDSWAGILSPDQYEEFSLKYISKICDAITEVPVTVFAKGAFFARTQMNQLKCNVVGLDWNMGIEESRALMPNKVLQGNLDPCALYGSLADVKRETTKMLDAFGPTKHIANLGHGLYPDTEVDKVKCFIDTVKAYTQ</sequence>
<feature type="binding site" evidence="8">
    <location>
        <position position="152"/>
    </location>
    <ligand>
        <name>substrate</name>
    </ligand>
</feature>
<evidence type="ECO:0000256" key="9">
    <source>
        <dbReference type="RuleBase" id="RU000554"/>
    </source>
</evidence>
<dbReference type="AlphaFoldDB" id="A0A364YAZ9"/>
<evidence type="ECO:0000256" key="5">
    <source>
        <dbReference type="ARBA" id="ARBA00022793"/>
    </source>
</evidence>
<evidence type="ECO:0000256" key="3">
    <source>
        <dbReference type="ARBA" id="ARBA00012288"/>
    </source>
</evidence>
<keyword evidence="7 8" id="KW-0627">Porphyrin biosynthesis</keyword>
<evidence type="ECO:0000313" key="13">
    <source>
        <dbReference type="EMBL" id="RAW03469.1"/>
    </source>
</evidence>
<gene>
    <name evidence="8 13" type="primary">hemE</name>
    <name evidence="13" type="ORF">DQQ10_05130</name>
</gene>
<dbReference type="PROSITE" id="PS00906">
    <property type="entry name" value="UROD_1"/>
    <property type="match status" value="1"/>
</dbReference>
<dbReference type="EMBL" id="QMFY01000001">
    <property type="protein sequence ID" value="RAW03469.1"/>
    <property type="molecule type" value="Genomic_DNA"/>
</dbReference>
<evidence type="ECO:0000256" key="10">
    <source>
        <dbReference type="RuleBase" id="RU004169"/>
    </source>
</evidence>
<evidence type="ECO:0000259" key="12">
    <source>
        <dbReference type="PROSITE" id="PS00907"/>
    </source>
</evidence>
<comment type="pathway">
    <text evidence="1 8 9">Porphyrin-containing compound metabolism; protoporphyrin-IX biosynthesis; coproporphyrinogen-III from 5-aminolevulinate: step 4/4.</text>
</comment>
<keyword evidence="6 8" id="KW-0456">Lyase</keyword>
<dbReference type="HAMAP" id="MF_00218">
    <property type="entry name" value="URO_D"/>
    <property type="match status" value="1"/>
</dbReference>
<feature type="site" description="Transition state stabilizer" evidence="8">
    <location>
        <position position="76"/>
    </location>
</feature>
<evidence type="ECO:0000256" key="4">
    <source>
        <dbReference type="ARBA" id="ARBA00022490"/>
    </source>
</evidence>
<keyword evidence="4 8" id="KW-0963">Cytoplasm</keyword>
<dbReference type="EC" id="4.1.1.37" evidence="3 8"/>
<feature type="binding site" evidence="8">
    <location>
        <position position="317"/>
    </location>
    <ligand>
        <name>substrate</name>
    </ligand>
</feature>
<dbReference type="NCBIfam" id="TIGR01464">
    <property type="entry name" value="hemE"/>
    <property type="match status" value="1"/>
</dbReference>
<feature type="domain" description="Uroporphyrinogen decarboxylase (URO-D)" evidence="11">
    <location>
        <begin position="21"/>
        <end position="30"/>
    </location>
</feature>
<organism evidence="13 14">
    <name type="scientific">Pseudochryseolinea flava</name>
    <dbReference type="NCBI Taxonomy" id="2059302"/>
    <lineage>
        <taxon>Bacteria</taxon>
        <taxon>Pseudomonadati</taxon>
        <taxon>Bacteroidota</taxon>
        <taxon>Cytophagia</taxon>
        <taxon>Cytophagales</taxon>
        <taxon>Fulvivirgaceae</taxon>
        <taxon>Pseudochryseolinea</taxon>
    </lineage>
</organism>
<dbReference type="CDD" id="cd00717">
    <property type="entry name" value="URO-D"/>
    <property type="match status" value="1"/>
</dbReference>
<evidence type="ECO:0000256" key="1">
    <source>
        <dbReference type="ARBA" id="ARBA00004804"/>
    </source>
</evidence>
<evidence type="ECO:0000256" key="8">
    <source>
        <dbReference type="HAMAP-Rule" id="MF_00218"/>
    </source>
</evidence>
<keyword evidence="5 8" id="KW-0210">Decarboxylase</keyword>
<reference evidence="13 14" key="1">
    <citation type="submission" date="2018-06" db="EMBL/GenBank/DDBJ databases">
        <title>Chryseolinea flavus sp. nov., a member of the phylum Bacteroidetes isolated from soil.</title>
        <authorList>
            <person name="Li Y."/>
            <person name="Wang J."/>
        </authorList>
    </citation>
    <scope>NUCLEOTIDE SEQUENCE [LARGE SCALE GENOMIC DNA]</scope>
    <source>
        <strain evidence="13 14">SDU1-6</strain>
    </source>
</reference>
<name>A0A364YAZ9_9BACT</name>
<evidence type="ECO:0000313" key="14">
    <source>
        <dbReference type="Proteomes" id="UP000251889"/>
    </source>
</evidence>